<dbReference type="SMART" id="SM00487">
    <property type="entry name" value="DEXDc"/>
    <property type="match status" value="1"/>
</dbReference>
<dbReference type="Gene3D" id="3.40.50.300">
    <property type="entry name" value="P-loop containing nucleotide triphosphate hydrolases"/>
    <property type="match status" value="2"/>
</dbReference>
<dbReference type="Pfam" id="PF00271">
    <property type="entry name" value="Helicase_C"/>
    <property type="match status" value="1"/>
</dbReference>
<keyword evidence="14" id="KW-1185">Reference proteome</keyword>
<dbReference type="Pfam" id="PF04851">
    <property type="entry name" value="ResIII"/>
    <property type="match status" value="1"/>
</dbReference>
<comment type="similarity">
    <text evidence="2">Belongs to the DEAD box helicase family. DEAH subfamily. FANCM sub-subfamily.</text>
</comment>
<evidence type="ECO:0000256" key="2">
    <source>
        <dbReference type="ARBA" id="ARBA00009889"/>
    </source>
</evidence>
<comment type="subcellular location">
    <subcellularLocation>
        <location evidence="1">Nucleus</location>
    </subcellularLocation>
</comment>
<dbReference type="GO" id="GO:0005634">
    <property type="term" value="C:nucleus"/>
    <property type="evidence" value="ECO:0007669"/>
    <property type="project" value="UniProtKB-SubCell"/>
</dbReference>
<dbReference type="Proteomes" id="UP000504609">
    <property type="component" value="Unplaced"/>
</dbReference>
<keyword evidence="5" id="KW-0378">Hydrolase</keyword>
<dbReference type="InterPro" id="IPR027417">
    <property type="entry name" value="P-loop_NTPase"/>
</dbReference>
<dbReference type="InterPro" id="IPR001650">
    <property type="entry name" value="Helicase_C-like"/>
</dbReference>
<dbReference type="GO" id="GO:0005524">
    <property type="term" value="F:ATP binding"/>
    <property type="evidence" value="ECO:0007669"/>
    <property type="project" value="UniProtKB-KW"/>
</dbReference>
<dbReference type="PROSITE" id="PS51194">
    <property type="entry name" value="HELICASE_CTER"/>
    <property type="match status" value="1"/>
</dbReference>
<dbReference type="CDD" id="cd18801">
    <property type="entry name" value="SF2_C_FANCM_Hef"/>
    <property type="match status" value="1"/>
</dbReference>
<dbReference type="InterPro" id="IPR014001">
    <property type="entry name" value="Helicase_ATP-bd"/>
</dbReference>
<dbReference type="CDD" id="cd12091">
    <property type="entry name" value="FANCM_ID"/>
    <property type="match status" value="1"/>
</dbReference>
<keyword evidence="3" id="KW-0547">Nucleotide-binding</keyword>
<proteinExistence type="inferred from homology"/>
<feature type="domain" description="Helicase C-terminal" evidence="13">
    <location>
        <begin position="463"/>
        <end position="629"/>
    </location>
</feature>
<protein>
    <submittedName>
        <fullName evidence="15">DEAD-box ATP-dependent RNA helicase FANCM isoform X1</fullName>
    </submittedName>
</protein>
<evidence type="ECO:0000256" key="6">
    <source>
        <dbReference type="ARBA" id="ARBA00022806"/>
    </source>
</evidence>
<evidence type="ECO:0000256" key="4">
    <source>
        <dbReference type="ARBA" id="ARBA00022763"/>
    </source>
</evidence>
<dbReference type="Gene3D" id="1.20.1320.20">
    <property type="entry name" value="hef helicase domain"/>
    <property type="match status" value="1"/>
</dbReference>
<keyword evidence="10" id="KW-0539">Nucleus</keyword>
<evidence type="ECO:0000259" key="13">
    <source>
        <dbReference type="PROSITE" id="PS51194"/>
    </source>
</evidence>
<evidence type="ECO:0000256" key="8">
    <source>
        <dbReference type="ARBA" id="ARBA00023125"/>
    </source>
</evidence>
<name>A0A6J1FGT9_CUCMO</name>
<evidence type="ECO:0000256" key="3">
    <source>
        <dbReference type="ARBA" id="ARBA00022741"/>
    </source>
</evidence>
<keyword evidence="7" id="KW-0067">ATP-binding</keyword>
<dbReference type="FunFam" id="3.40.50.300:FF:001992">
    <property type="entry name" value="ATP-dependent RNA helicase, putative"/>
    <property type="match status" value="1"/>
</dbReference>
<dbReference type="GO" id="GO:0000400">
    <property type="term" value="F:four-way junction DNA binding"/>
    <property type="evidence" value="ECO:0007669"/>
    <property type="project" value="TreeGrafter"/>
</dbReference>
<sequence>MASTSNRKFIVDDDDDFDWEAAVKEIDVACLSGIHSASSRSLYSSLLASPHASAENSASFPSPEENEKRGTSRQSTLHRFIINPNAKSQKKTPEVEEPVQDRALVEDSVCLVDIDQEAAKTWIYPVNVPLRDYQLAITKTALFSNTLVALPTGLGKTLIAAVVMYNYFRWFPEGKIVFTAPSRPLVLQQIEACHNIVGIPQEWTIDMTGLINPTKRACFWKSKRVFFVTPQVLEKDIQSGTCLVKYLVCLVIDEAHRALGNYSYCVAIRELMMVPVPLRILALTATPGSKKQGIQQIIDNLHISNLQYRDESDHDVSPYVHDRKIELIQVAMGEDAFEINNKLLEAIRPFVAKLCSMGVLQDRDYRTLSPCDLLNSRDKFRQAPPSVHPHIKYQDVEGYFGVLITLYHIRKLLSSHGIRPASEMLEEKLQRGSFARFMSKNDHICKVRLIMEKSLIHGAPSPKLSKMMEVLVDHFKTKDPKDSRVIIFSNFRGSVRDIMGALAKIEDIVRATEFIGQSSGKSLKGQSQKVQQAVLEKFRAGGYNVIVATCIGEEGLDIMEVDLVICFDANISPIRMIQRMGRTGRKHDGRVVVLACEGSELKGYMRKQTTSKSIKKHMQNGGINSFNFHASPRMIPHTIKPEVQFVKLSIKQFVRPGKKVKDEHAVQITSFKNKLTNTETELLLKYFHPCEDAWKPSIIAFPHFQTFPSRTHGVRHSSRTMILIDTMQHLQGLYFSRDSEAFSVQEKPCIRELFEASQIGKCYGGKRGSINEVSAPKTELEGPIVYPEVSAPPNPTENNCSSVYCSLKHPSNIGSGFVSVDAMGEDQISRFPVFSSKEILHSNSVDACSKILLSSPELGSWRVRTAQDLIVRTEAVDEPTTSQTKFLQNEVLPSPETDDATVLEDKAVNQIEKIHQSTVLKRTFFNEGDNTDEKPVVLEIEPQFPPADECSIIETQLSPRLTNLIESGFVPDSPIDECGYSRQRIYESAISQFILPVQVDGEQLLKSSSPGINKRINCNEGSHAGNDVFLASGEDRPSVLEDNDSVGVKSHGFTSPVAEETQTPFAIIASSCDNEDWNLVSGEKSSSVQKPRKFKRLRKVGDVEKNENTESAEKTSVSPLANMVGTFSSSRHIKKKKRDGIFFSHSSIFGISLSVLNISEDLIEHTFKQSKSDQVATCQYQLLHLGERRFEDNVRAYIEEEAEVSSDATISGDEEDDMIKSSFDSFIDDRVSASATSTQDETGGHDMMAIYRRSLLSQSPFGRLTSPHATRVTESETSPDKTLNVFQTTLTGNVNQSHTMHSEHVKMKRSPEVVISTTGGCPSATEVESRNRNLTFCASESVPKLNLDRQFELVVAGRESISDVDDEFYEGLDLDAVEAQAKLLLEKKVELPQMMVTQPHKNLDLHTSPSFDLGI</sequence>
<feature type="region of interest" description="Disordered" evidence="11">
    <location>
        <begin position="54"/>
        <end position="75"/>
    </location>
</feature>
<organism evidence="14 15">
    <name type="scientific">Cucurbita moschata</name>
    <name type="common">Winter crookneck squash</name>
    <name type="synonym">Cucurbita pepo var. moschata</name>
    <dbReference type="NCBI Taxonomy" id="3662"/>
    <lineage>
        <taxon>Eukaryota</taxon>
        <taxon>Viridiplantae</taxon>
        <taxon>Streptophyta</taxon>
        <taxon>Embryophyta</taxon>
        <taxon>Tracheophyta</taxon>
        <taxon>Spermatophyta</taxon>
        <taxon>Magnoliopsida</taxon>
        <taxon>eudicotyledons</taxon>
        <taxon>Gunneridae</taxon>
        <taxon>Pentapetalae</taxon>
        <taxon>rosids</taxon>
        <taxon>fabids</taxon>
        <taxon>Cucurbitales</taxon>
        <taxon>Cucurbitaceae</taxon>
        <taxon>Cucurbiteae</taxon>
        <taxon>Cucurbita</taxon>
    </lineage>
</organism>
<dbReference type="GO" id="GO:0036297">
    <property type="term" value="P:interstrand cross-link repair"/>
    <property type="evidence" value="ECO:0007669"/>
    <property type="project" value="TreeGrafter"/>
</dbReference>
<dbReference type="CDD" id="cd18033">
    <property type="entry name" value="DEXDc_FANCM"/>
    <property type="match status" value="1"/>
</dbReference>
<evidence type="ECO:0000259" key="12">
    <source>
        <dbReference type="PROSITE" id="PS51192"/>
    </source>
</evidence>
<dbReference type="FunFam" id="3.40.50.300:FF:000861">
    <property type="entry name" value="Fanconi anemia, complementation group M"/>
    <property type="match status" value="1"/>
</dbReference>
<reference evidence="15" key="1">
    <citation type="submission" date="2025-08" db="UniProtKB">
        <authorList>
            <consortium name="RefSeq"/>
        </authorList>
    </citation>
    <scope>IDENTIFICATION</scope>
    <source>
        <tissue evidence="15">Young leaves</tissue>
    </source>
</reference>
<dbReference type="GO" id="GO:0043138">
    <property type="term" value="F:3'-5' DNA helicase activity"/>
    <property type="evidence" value="ECO:0007669"/>
    <property type="project" value="InterPro"/>
</dbReference>
<dbReference type="SUPFAM" id="SSF52540">
    <property type="entry name" value="P-loop containing nucleoside triphosphate hydrolases"/>
    <property type="match status" value="1"/>
</dbReference>
<dbReference type="GO" id="GO:0045003">
    <property type="term" value="P:double-strand break repair via synthesis-dependent strand annealing"/>
    <property type="evidence" value="ECO:0007669"/>
    <property type="project" value="TreeGrafter"/>
</dbReference>
<evidence type="ECO:0000256" key="5">
    <source>
        <dbReference type="ARBA" id="ARBA00022801"/>
    </source>
</evidence>
<evidence type="ECO:0000256" key="7">
    <source>
        <dbReference type="ARBA" id="ARBA00022840"/>
    </source>
</evidence>
<evidence type="ECO:0000256" key="10">
    <source>
        <dbReference type="ARBA" id="ARBA00023242"/>
    </source>
</evidence>
<evidence type="ECO:0000256" key="1">
    <source>
        <dbReference type="ARBA" id="ARBA00004123"/>
    </source>
</evidence>
<dbReference type="PROSITE" id="PS51192">
    <property type="entry name" value="HELICASE_ATP_BIND_1"/>
    <property type="match status" value="1"/>
</dbReference>
<evidence type="ECO:0000256" key="11">
    <source>
        <dbReference type="SAM" id="MobiDB-lite"/>
    </source>
</evidence>
<evidence type="ECO:0000256" key="9">
    <source>
        <dbReference type="ARBA" id="ARBA00023204"/>
    </source>
</evidence>
<dbReference type="PANTHER" id="PTHR14025">
    <property type="entry name" value="FANCONI ANEMIA GROUP M FANCM FAMILY MEMBER"/>
    <property type="match status" value="1"/>
</dbReference>
<gene>
    <name evidence="15" type="primary">LOC111445272</name>
</gene>
<dbReference type="SMART" id="SM00490">
    <property type="entry name" value="HELICc"/>
    <property type="match status" value="1"/>
</dbReference>
<evidence type="ECO:0000313" key="14">
    <source>
        <dbReference type="Proteomes" id="UP000504609"/>
    </source>
</evidence>
<keyword evidence="9" id="KW-0234">DNA repair</keyword>
<keyword evidence="4" id="KW-0227">DNA damage</keyword>
<dbReference type="GO" id="GO:0009378">
    <property type="term" value="F:four-way junction helicase activity"/>
    <property type="evidence" value="ECO:0007669"/>
    <property type="project" value="TreeGrafter"/>
</dbReference>
<dbReference type="KEGG" id="cmos:111445272"/>
<feature type="domain" description="Helicase ATP-binding" evidence="12">
    <location>
        <begin position="137"/>
        <end position="305"/>
    </location>
</feature>
<keyword evidence="8" id="KW-0238">DNA-binding</keyword>
<keyword evidence="6 15" id="KW-0347">Helicase</keyword>
<dbReference type="PANTHER" id="PTHR14025:SF20">
    <property type="entry name" value="FANCONI ANEMIA GROUP M PROTEIN"/>
    <property type="match status" value="1"/>
</dbReference>
<dbReference type="GeneID" id="111445272"/>
<dbReference type="GO" id="GO:0016787">
    <property type="term" value="F:hydrolase activity"/>
    <property type="evidence" value="ECO:0007669"/>
    <property type="project" value="UniProtKB-KW"/>
</dbReference>
<dbReference type="InterPro" id="IPR039686">
    <property type="entry name" value="FANCM/Mph1-like_ID"/>
</dbReference>
<dbReference type="RefSeq" id="XP_022939319.1">
    <property type="nucleotide sequence ID" value="XM_023083551.1"/>
</dbReference>
<accession>A0A6J1FGT9</accession>
<evidence type="ECO:0000313" key="15">
    <source>
        <dbReference type="RefSeq" id="XP_022939319.1"/>
    </source>
</evidence>
<dbReference type="InterPro" id="IPR006935">
    <property type="entry name" value="Helicase/UvrB_N"/>
</dbReference>
<dbReference type="InterPro" id="IPR044749">
    <property type="entry name" value="FANCM_DEXDc"/>
</dbReference>